<name>A0AA40EUB7_9PEZI</name>
<proteinExistence type="predicted"/>
<evidence type="ECO:0000256" key="2">
    <source>
        <dbReference type="SAM" id="Phobius"/>
    </source>
</evidence>
<keyword evidence="2" id="KW-1133">Transmembrane helix</keyword>
<gene>
    <name evidence="3" type="ORF">B0T18DRAFT_367367</name>
</gene>
<dbReference type="AlphaFoldDB" id="A0AA40EUB7"/>
<evidence type="ECO:0000313" key="3">
    <source>
        <dbReference type="EMBL" id="KAK0745616.1"/>
    </source>
</evidence>
<evidence type="ECO:0000313" key="4">
    <source>
        <dbReference type="Proteomes" id="UP001172155"/>
    </source>
</evidence>
<organism evidence="3 4">
    <name type="scientific">Schizothecium vesticola</name>
    <dbReference type="NCBI Taxonomy" id="314040"/>
    <lineage>
        <taxon>Eukaryota</taxon>
        <taxon>Fungi</taxon>
        <taxon>Dikarya</taxon>
        <taxon>Ascomycota</taxon>
        <taxon>Pezizomycotina</taxon>
        <taxon>Sordariomycetes</taxon>
        <taxon>Sordariomycetidae</taxon>
        <taxon>Sordariales</taxon>
        <taxon>Schizotheciaceae</taxon>
        <taxon>Schizothecium</taxon>
    </lineage>
</organism>
<dbReference type="Proteomes" id="UP001172155">
    <property type="component" value="Unassembled WGS sequence"/>
</dbReference>
<feature type="transmembrane region" description="Helical" evidence="2">
    <location>
        <begin position="508"/>
        <end position="530"/>
    </location>
</feature>
<keyword evidence="4" id="KW-1185">Reference proteome</keyword>
<feature type="transmembrane region" description="Helical" evidence="2">
    <location>
        <begin position="119"/>
        <end position="139"/>
    </location>
</feature>
<feature type="compositionally biased region" description="Basic and acidic residues" evidence="1">
    <location>
        <begin position="330"/>
        <end position="342"/>
    </location>
</feature>
<evidence type="ECO:0000256" key="1">
    <source>
        <dbReference type="SAM" id="MobiDB-lite"/>
    </source>
</evidence>
<feature type="region of interest" description="Disordered" evidence="1">
    <location>
        <begin position="330"/>
        <end position="353"/>
    </location>
</feature>
<feature type="transmembrane region" description="Helical" evidence="2">
    <location>
        <begin position="94"/>
        <end position="113"/>
    </location>
</feature>
<sequence length="841" mass="90878">MLRHGLADVYVAPNESAYHLQKAFTITTGNGTLWAIAFSDRTGRYLNTSLTVIFTLMFTWLWGLIAAATIYFVPHQFSRRRLVALVALRNSQDPWSAFMAFANFTTESMGLFLSTWQDTGFGLLLVLLALIVILTRVIMSIILPPSLQIGNVAPVNESVTFYPRTALLDSSSSVYRAFRAGPSLRALSSAQVSGDAIRGRVKVQRDPSVTTQDPSQPMYGLTYSYDISGVELGLETAGDLVLSVNGACRTEYGWLNVGASNDTTKVIDIFGDPTNNFTTHTEDRFLKIVPIAAFTLASEVPYKEQLTAGNVSYAVIATLSLHRSTTENKEDPWYRTEDHLSRPGETPRTNYRIQPGRPVLSCWHHDRWSAGGTSVNGGKSIDKLTTLGTPQVLKDVLATALLQPPPYTVGTDTGSSALISVLQSRFSQTGVIDAGAGSIHQDMERLVIGGFILTLNRLSDMAMYTPSGVEMVESNLFYSKKDKDTAKPQLPLDGRGDFLVSSPNIATFNLAGLIATGAVVLFLLVGQLVLTAKLNFYTSNKVLANSRTRGSHELDPHQEADRFNDDRWARFRAFSAVHLLRNTYEDGTGKPEDDWRCSENLPTPTDQKMLRLVRCHHGDEDCAGHIATDPELLLGIRAASRASISGGPGKRVRTSITSLPENASFSAFDPATGRTRTLSHAGSLPGYTPVGQFEMRPIDEVNNPRASITSSNAANTVSETSYTSPSAYGNMAPAGGATPYSFTATPPTSYFSPAPSAGFGPGPYFSAASSPPAHGGGRYVNNSAVLTPYHDEDDIAISTSASELRNANSAPLLSTMAQTGGAPTPPQSSSQQRGYFNARMS</sequence>
<feature type="region of interest" description="Disordered" evidence="1">
    <location>
        <begin position="815"/>
        <end position="841"/>
    </location>
</feature>
<feature type="transmembrane region" description="Helical" evidence="2">
    <location>
        <begin position="50"/>
        <end position="73"/>
    </location>
</feature>
<feature type="compositionally biased region" description="Polar residues" evidence="1">
    <location>
        <begin position="827"/>
        <end position="841"/>
    </location>
</feature>
<reference evidence="3" key="1">
    <citation type="submission" date="2023-06" db="EMBL/GenBank/DDBJ databases">
        <title>Genome-scale phylogeny and comparative genomics of the fungal order Sordariales.</title>
        <authorList>
            <consortium name="Lawrence Berkeley National Laboratory"/>
            <person name="Hensen N."/>
            <person name="Bonometti L."/>
            <person name="Westerberg I."/>
            <person name="Brannstrom I.O."/>
            <person name="Guillou S."/>
            <person name="Cros-Aarteil S."/>
            <person name="Calhoun S."/>
            <person name="Haridas S."/>
            <person name="Kuo A."/>
            <person name="Mondo S."/>
            <person name="Pangilinan J."/>
            <person name="Riley R."/>
            <person name="LaButti K."/>
            <person name="Andreopoulos B."/>
            <person name="Lipzen A."/>
            <person name="Chen C."/>
            <person name="Yanf M."/>
            <person name="Daum C."/>
            <person name="Ng V."/>
            <person name="Clum A."/>
            <person name="Steindorff A."/>
            <person name="Ohm R."/>
            <person name="Martin F."/>
            <person name="Silar P."/>
            <person name="Natvig D."/>
            <person name="Lalanne C."/>
            <person name="Gautier V."/>
            <person name="Ament-velasquez S.L."/>
            <person name="Kruys A."/>
            <person name="Hutchinson M.I."/>
            <person name="Powell A.J."/>
            <person name="Barry K."/>
            <person name="Miller A.N."/>
            <person name="Grigoriev I.V."/>
            <person name="Debuchy R."/>
            <person name="Gladieux P."/>
            <person name="Thoren M.H."/>
            <person name="Johannesson H."/>
        </authorList>
    </citation>
    <scope>NUCLEOTIDE SEQUENCE</scope>
    <source>
        <strain evidence="3">SMH3187-1</strain>
    </source>
</reference>
<accession>A0AA40EUB7</accession>
<protein>
    <submittedName>
        <fullName evidence="3">Uncharacterized protein</fullName>
    </submittedName>
</protein>
<keyword evidence="2" id="KW-0812">Transmembrane</keyword>
<dbReference type="EMBL" id="JAUKUD010000004">
    <property type="protein sequence ID" value="KAK0745616.1"/>
    <property type="molecule type" value="Genomic_DNA"/>
</dbReference>
<keyword evidence="2" id="KW-0472">Membrane</keyword>
<comment type="caution">
    <text evidence="3">The sequence shown here is derived from an EMBL/GenBank/DDBJ whole genome shotgun (WGS) entry which is preliminary data.</text>
</comment>